<keyword evidence="2 6" id="KW-0227">DNA damage</keyword>
<name>A0A512BMZ6_9HYPH</name>
<dbReference type="EMBL" id="BJYU01000009">
    <property type="protein sequence ID" value="GEO13322.1"/>
    <property type="molecule type" value="Genomic_DNA"/>
</dbReference>
<evidence type="ECO:0000259" key="7">
    <source>
        <dbReference type="SMART" id="SM00278"/>
    </source>
</evidence>
<dbReference type="HAMAP" id="MF_00031">
    <property type="entry name" value="DNA_HJ_migration_RuvA"/>
    <property type="match status" value="1"/>
</dbReference>
<dbReference type="GO" id="GO:0006281">
    <property type="term" value="P:DNA repair"/>
    <property type="evidence" value="ECO:0007669"/>
    <property type="project" value="UniProtKB-UniRule"/>
</dbReference>
<dbReference type="AlphaFoldDB" id="A0A512BMZ6"/>
<dbReference type="SMART" id="SM00278">
    <property type="entry name" value="HhH1"/>
    <property type="match status" value="2"/>
</dbReference>
<dbReference type="SUPFAM" id="SSF50249">
    <property type="entry name" value="Nucleic acid-binding proteins"/>
    <property type="match status" value="1"/>
</dbReference>
<dbReference type="Pfam" id="PF07499">
    <property type="entry name" value="RuvA_C"/>
    <property type="match status" value="1"/>
</dbReference>
<dbReference type="SUPFAM" id="SSF46929">
    <property type="entry name" value="DNA helicase RuvA subunit, C-terminal domain"/>
    <property type="match status" value="1"/>
</dbReference>
<dbReference type="InterPro" id="IPR003583">
    <property type="entry name" value="Hlx-hairpin-Hlx_DNA-bd_motif"/>
</dbReference>
<comment type="caution">
    <text evidence="6">Lacks conserved residue(s) required for the propagation of feature annotation.</text>
</comment>
<evidence type="ECO:0000256" key="4">
    <source>
        <dbReference type="ARBA" id="ARBA00023172"/>
    </source>
</evidence>
<dbReference type="NCBIfam" id="TIGR00084">
    <property type="entry name" value="ruvA"/>
    <property type="match status" value="1"/>
</dbReference>
<comment type="subcellular location">
    <subcellularLocation>
        <location evidence="6">Cytoplasm</location>
    </subcellularLocation>
</comment>
<evidence type="ECO:0000256" key="5">
    <source>
        <dbReference type="ARBA" id="ARBA00023204"/>
    </source>
</evidence>
<dbReference type="GO" id="GO:0048476">
    <property type="term" value="C:Holliday junction resolvase complex"/>
    <property type="evidence" value="ECO:0007669"/>
    <property type="project" value="UniProtKB-UniRule"/>
</dbReference>
<dbReference type="Pfam" id="PF01330">
    <property type="entry name" value="RuvA_N"/>
    <property type="match status" value="1"/>
</dbReference>
<dbReference type="InterPro" id="IPR000085">
    <property type="entry name" value="RuvA"/>
</dbReference>
<dbReference type="GO" id="GO:0005524">
    <property type="term" value="F:ATP binding"/>
    <property type="evidence" value="ECO:0007669"/>
    <property type="project" value="InterPro"/>
</dbReference>
<organism evidence="8 9">
    <name type="scientific">Microvirga aerophila</name>
    <dbReference type="NCBI Taxonomy" id="670291"/>
    <lineage>
        <taxon>Bacteria</taxon>
        <taxon>Pseudomonadati</taxon>
        <taxon>Pseudomonadota</taxon>
        <taxon>Alphaproteobacteria</taxon>
        <taxon>Hyphomicrobiales</taxon>
        <taxon>Methylobacteriaceae</taxon>
        <taxon>Microvirga</taxon>
    </lineage>
</organism>
<comment type="similarity">
    <text evidence="6">Belongs to the RuvA family.</text>
</comment>
<comment type="domain">
    <text evidence="6">Has three domains with a flexible linker between the domains II and III and assumes an 'L' shape. Domain III is highly mobile and contacts RuvB.</text>
</comment>
<evidence type="ECO:0000313" key="8">
    <source>
        <dbReference type="EMBL" id="GEO13322.1"/>
    </source>
</evidence>
<protein>
    <recommendedName>
        <fullName evidence="6">Holliday junction branch migration complex subunit RuvA</fullName>
    </recommendedName>
</protein>
<dbReference type="Gene3D" id="1.10.150.20">
    <property type="entry name" value="5' to 3' exonuclease, C-terminal subdomain"/>
    <property type="match status" value="1"/>
</dbReference>
<evidence type="ECO:0000256" key="6">
    <source>
        <dbReference type="HAMAP-Rule" id="MF_00031"/>
    </source>
</evidence>
<feature type="region of interest" description="Domain I" evidence="6">
    <location>
        <begin position="18"/>
        <end position="81"/>
    </location>
</feature>
<dbReference type="Gene3D" id="1.10.8.10">
    <property type="entry name" value="DNA helicase RuvA subunit, C-terminal domain"/>
    <property type="match status" value="1"/>
</dbReference>
<evidence type="ECO:0000313" key="9">
    <source>
        <dbReference type="Proteomes" id="UP000321085"/>
    </source>
</evidence>
<reference evidence="8 9" key="1">
    <citation type="submission" date="2019-07" db="EMBL/GenBank/DDBJ databases">
        <title>Whole genome shotgun sequence of Microvirga aerophila NBRC 106136.</title>
        <authorList>
            <person name="Hosoyama A."/>
            <person name="Uohara A."/>
            <person name="Ohji S."/>
            <person name="Ichikawa N."/>
        </authorList>
    </citation>
    <scope>NUCLEOTIDE SEQUENCE [LARGE SCALE GENOMIC DNA]</scope>
    <source>
        <strain evidence="8 9">NBRC 106136</strain>
    </source>
</reference>
<dbReference type="InterPro" id="IPR012340">
    <property type="entry name" value="NA-bd_OB-fold"/>
</dbReference>
<comment type="caution">
    <text evidence="8">The sequence shown here is derived from an EMBL/GenBank/DDBJ whole genome shotgun (WGS) entry which is preliminary data.</text>
</comment>
<dbReference type="Gene3D" id="2.40.50.140">
    <property type="entry name" value="Nucleic acid-binding proteins"/>
    <property type="match status" value="1"/>
</dbReference>
<gene>
    <name evidence="6 8" type="primary">ruvA</name>
    <name evidence="8" type="ORF">MAE02_10180</name>
</gene>
<evidence type="ECO:0000256" key="3">
    <source>
        <dbReference type="ARBA" id="ARBA00023125"/>
    </source>
</evidence>
<dbReference type="Proteomes" id="UP000321085">
    <property type="component" value="Unassembled WGS sequence"/>
</dbReference>
<feature type="domain" description="Helix-hairpin-helix DNA-binding motif class 1" evidence="7">
    <location>
        <begin position="125"/>
        <end position="144"/>
    </location>
</feature>
<keyword evidence="5 6" id="KW-0234">DNA repair</keyword>
<feature type="region of interest" description="Domain III" evidence="6">
    <location>
        <begin position="174"/>
        <end position="222"/>
    </location>
</feature>
<keyword evidence="4 6" id="KW-0233">DNA recombination</keyword>
<dbReference type="SUPFAM" id="SSF47781">
    <property type="entry name" value="RuvA domain 2-like"/>
    <property type="match status" value="1"/>
</dbReference>
<dbReference type="GO" id="GO:0006310">
    <property type="term" value="P:DNA recombination"/>
    <property type="evidence" value="ECO:0007669"/>
    <property type="project" value="UniProtKB-UniRule"/>
</dbReference>
<evidence type="ECO:0000256" key="2">
    <source>
        <dbReference type="ARBA" id="ARBA00022763"/>
    </source>
</evidence>
<comment type="subunit">
    <text evidence="6">Homotetramer. Forms an RuvA(8)-RuvB(12)-Holliday junction (HJ) complex. HJ DNA is sandwiched between 2 RuvA tetramers; dsDNA enters through RuvA and exits via RuvB. An RuvB hexamer assembles on each DNA strand where it exits the tetramer. Each RuvB hexamer is contacted by two RuvA subunits (via domain III) on 2 adjacent RuvB subunits; this complex drives branch migration. In the full resolvosome a probable DNA-RuvA(4)-RuvB(12)-RuvC(2) complex forms which resolves the HJ.</text>
</comment>
<sequence>MNDLGLCFAAPGRPETQLIGKLKGVVDSYGDDFVILDVQGVGYVVHCSSRTLQNLPQTGEAAVLSIETHVREDMIRLFGFRSDAEREWFRLLQSVQGVGAKVALGILSVLDPGALATAIATGDKASVARGPGVGPKLAQRIVSELKDKAPAFSSVDPALIRLSGSIEDRSAPVPVSDAISALVNLGYPQIQASAAVAAALKQAGEEAEAKTLIRLGLRELAR</sequence>
<dbReference type="InterPro" id="IPR036267">
    <property type="entry name" value="RuvA_C_sf"/>
</dbReference>
<feature type="domain" description="Helix-hairpin-helix DNA-binding motif class 1" evidence="7">
    <location>
        <begin position="90"/>
        <end position="109"/>
    </location>
</feature>
<dbReference type="InterPro" id="IPR013849">
    <property type="entry name" value="DNA_helicase_Holl-junc_RuvA_I"/>
</dbReference>
<keyword evidence="3 6" id="KW-0238">DNA-binding</keyword>
<keyword evidence="8" id="KW-0378">Hydrolase</keyword>
<dbReference type="GO" id="GO:0005737">
    <property type="term" value="C:cytoplasm"/>
    <property type="evidence" value="ECO:0007669"/>
    <property type="project" value="UniProtKB-SubCell"/>
</dbReference>
<keyword evidence="9" id="KW-1185">Reference proteome</keyword>
<keyword evidence="8" id="KW-0347">Helicase</keyword>
<keyword evidence="8" id="KW-0547">Nucleotide-binding</keyword>
<proteinExistence type="inferred from homology"/>
<dbReference type="Pfam" id="PF14520">
    <property type="entry name" value="HHH_5"/>
    <property type="match status" value="1"/>
</dbReference>
<accession>A0A512BMZ6</accession>
<comment type="function">
    <text evidence="6">The RuvA-RuvB-RuvC complex processes Holliday junction (HJ) DNA during genetic recombination and DNA repair, while the RuvA-RuvB complex plays an important role in the rescue of blocked DNA replication forks via replication fork reversal (RFR). RuvA specifically binds to HJ cruciform DNA, conferring on it an open structure. The RuvB hexamer acts as an ATP-dependent pump, pulling dsDNA into and through the RuvAB complex. HJ branch migration allows RuvC to scan DNA until it finds its consensus sequence, where it cleaves and resolves the cruciform DNA.</text>
</comment>
<dbReference type="GO" id="GO:0009378">
    <property type="term" value="F:four-way junction helicase activity"/>
    <property type="evidence" value="ECO:0007669"/>
    <property type="project" value="InterPro"/>
</dbReference>
<dbReference type="GO" id="GO:0000400">
    <property type="term" value="F:four-way junction DNA binding"/>
    <property type="evidence" value="ECO:0007669"/>
    <property type="project" value="UniProtKB-UniRule"/>
</dbReference>
<dbReference type="InterPro" id="IPR011114">
    <property type="entry name" value="RuvA_C"/>
</dbReference>
<keyword evidence="8" id="KW-0067">ATP-binding</keyword>
<evidence type="ECO:0000256" key="1">
    <source>
        <dbReference type="ARBA" id="ARBA00022490"/>
    </source>
</evidence>
<dbReference type="GO" id="GO:0009379">
    <property type="term" value="C:Holliday junction helicase complex"/>
    <property type="evidence" value="ECO:0007669"/>
    <property type="project" value="InterPro"/>
</dbReference>
<keyword evidence="1 6" id="KW-0963">Cytoplasm</keyword>
<dbReference type="InterPro" id="IPR010994">
    <property type="entry name" value="RuvA_2-like"/>
</dbReference>